<dbReference type="Proteomes" id="UP001497700">
    <property type="component" value="Unassembled WGS sequence"/>
</dbReference>
<accession>A0ACB9YTR7</accession>
<keyword evidence="2" id="KW-1185">Reference proteome</keyword>
<proteinExistence type="predicted"/>
<sequence>MKLLAIPALLAGVAQAIQFLNDIPVGAYYDPGTEFVLEWKPEDRTDTFQLTITSFLTDPILVNPGQSQFPVYDFKEMDIVLDEAVKFSEGSFTWLVEPIDGRTGGDYYYSFRVAYETTTESPRAFHLQE</sequence>
<gene>
    <name evidence="1" type="ORF">F4820DRAFT_16978</name>
</gene>
<dbReference type="EMBL" id="MU393522">
    <property type="protein sequence ID" value="KAI4862593.1"/>
    <property type="molecule type" value="Genomic_DNA"/>
</dbReference>
<reference evidence="1 2" key="1">
    <citation type="journal article" date="2022" name="New Phytol.">
        <title>Ecological generalism drives hyperdiversity of secondary metabolite gene clusters in xylarialean endophytes.</title>
        <authorList>
            <person name="Franco M.E.E."/>
            <person name="Wisecaver J.H."/>
            <person name="Arnold A.E."/>
            <person name="Ju Y.M."/>
            <person name="Slot J.C."/>
            <person name="Ahrendt S."/>
            <person name="Moore L.P."/>
            <person name="Eastman K.E."/>
            <person name="Scott K."/>
            <person name="Konkel Z."/>
            <person name="Mondo S.J."/>
            <person name="Kuo A."/>
            <person name="Hayes R.D."/>
            <person name="Haridas S."/>
            <person name="Andreopoulos B."/>
            <person name="Riley R."/>
            <person name="LaButti K."/>
            <person name="Pangilinan J."/>
            <person name="Lipzen A."/>
            <person name="Amirebrahimi M."/>
            <person name="Yan J."/>
            <person name="Adam C."/>
            <person name="Keymanesh K."/>
            <person name="Ng V."/>
            <person name="Louie K."/>
            <person name="Northen T."/>
            <person name="Drula E."/>
            <person name="Henrissat B."/>
            <person name="Hsieh H.M."/>
            <person name="Youens-Clark K."/>
            <person name="Lutzoni F."/>
            <person name="Miadlikowska J."/>
            <person name="Eastwood D.C."/>
            <person name="Hamelin R.C."/>
            <person name="Grigoriev I.V."/>
            <person name="U'Ren J.M."/>
        </authorList>
    </citation>
    <scope>NUCLEOTIDE SEQUENCE [LARGE SCALE GENOMIC DNA]</scope>
    <source>
        <strain evidence="1 2">CBS 119005</strain>
    </source>
</reference>
<organism evidence="1 2">
    <name type="scientific">Hypoxylon rubiginosum</name>
    <dbReference type="NCBI Taxonomy" id="110542"/>
    <lineage>
        <taxon>Eukaryota</taxon>
        <taxon>Fungi</taxon>
        <taxon>Dikarya</taxon>
        <taxon>Ascomycota</taxon>
        <taxon>Pezizomycotina</taxon>
        <taxon>Sordariomycetes</taxon>
        <taxon>Xylariomycetidae</taxon>
        <taxon>Xylariales</taxon>
        <taxon>Hypoxylaceae</taxon>
        <taxon>Hypoxylon</taxon>
    </lineage>
</organism>
<protein>
    <submittedName>
        <fullName evidence="1">Uncharacterized protein</fullName>
    </submittedName>
</protein>
<comment type="caution">
    <text evidence="1">The sequence shown here is derived from an EMBL/GenBank/DDBJ whole genome shotgun (WGS) entry which is preliminary data.</text>
</comment>
<evidence type="ECO:0000313" key="1">
    <source>
        <dbReference type="EMBL" id="KAI4862593.1"/>
    </source>
</evidence>
<evidence type="ECO:0000313" key="2">
    <source>
        <dbReference type="Proteomes" id="UP001497700"/>
    </source>
</evidence>
<name>A0ACB9YTR7_9PEZI</name>